<organism evidence="2">
    <name type="scientific">marine sediment metagenome</name>
    <dbReference type="NCBI Taxonomy" id="412755"/>
    <lineage>
        <taxon>unclassified sequences</taxon>
        <taxon>metagenomes</taxon>
        <taxon>ecological metagenomes</taxon>
    </lineage>
</organism>
<sequence>RIEIGFADLDTQDTLKERLIGFAIAAIETGNFNTTSLVTLLGSILAGGLFMDNRRKDTVIKTLKNNK</sequence>
<comment type="caution">
    <text evidence="2">The sequence shown here is derived from an EMBL/GenBank/DDBJ whole genome shotgun (WGS) entry which is preliminary data.</text>
</comment>
<proteinExistence type="predicted"/>
<keyword evidence="1" id="KW-0472">Membrane</keyword>
<name>X1JXK0_9ZZZZ</name>
<evidence type="ECO:0000313" key="2">
    <source>
        <dbReference type="EMBL" id="GAH82959.1"/>
    </source>
</evidence>
<evidence type="ECO:0000256" key="1">
    <source>
        <dbReference type="SAM" id="Phobius"/>
    </source>
</evidence>
<accession>X1JXK0</accession>
<dbReference type="AlphaFoldDB" id="X1JXK0"/>
<reference evidence="2" key="1">
    <citation type="journal article" date="2014" name="Front. Microbiol.">
        <title>High frequency of phylogenetically diverse reductive dehalogenase-homologous genes in deep subseafloor sedimentary metagenomes.</title>
        <authorList>
            <person name="Kawai M."/>
            <person name="Futagami T."/>
            <person name="Toyoda A."/>
            <person name="Takaki Y."/>
            <person name="Nishi S."/>
            <person name="Hori S."/>
            <person name="Arai W."/>
            <person name="Tsubouchi T."/>
            <person name="Morono Y."/>
            <person name="Uchiyama I."/>
            <person name="Ito T."/>
            <person name="Fujiyama A."/>
            <person name="Inagaki F."/>
            <person name="Takami H."/>
        </authorList>
    </citation>
    <scope>NUCLEOTIDE SEQUENCE</scope>
    <source>
        <strain evidence="2">Expedition CK06-06</strain>
    </source>
</reference>
<feature type="transmembrane region" description="Helical" evidence="1">
    <location>
        <begin position="32"/>
        <end position="51"/>
    </location>
</feature>
<keyword evidence="1" id="KW-1133">Transmembrane helix</keyword>
<feature type="non-terminal residue" evidence="2">
    <location>
        <position position="1"/>
    </location>
</feature>
<keyword evidence="1" id="KW-0812">Transmembrane</keyword>
<gene>
    <name evidence="2" type="ORF">S03H2_57653</name>
</gene>
<dbReference type="EMBL" id="BARU01036965">
    <property type="protein sequence ID" value="GAH82959.1"/>
    <property type="molecule type" value="Genomic_DNA"/>
</dbReference>
<protein>
    <submittedName>
        <fullName evidence="2">Uncharacterized protein</fullName>
    </submittedName>
</protein>